<comment type="caution">
    <text evidence="2">The sequence shown here is derived from an EMBL/GenBank/DDBJ whole genome shotgun (WGS) entry which is preliminary data.</text>
</comment>
<sequence length="160" mass="18729">MPEYLKIGINTVLRIDTQSPFSKEDQQALSLSAMLSWSNGWVLNTLDYIPGKVHNRRRESMKTSWGINDRDSALEVLNWLSTEGHRSTWNETLVNFFEPSEFISNYANNLLYSEIALKDLGIIDTWEDVCKIDIDAWDWGRLVFLARYCYLDDYITEDEF</sequence>
<name>A0ABU1TR85_9FLAO</name>
<organism evidence="2 3">
    <name type="scientific">Flavobacterium arsenatis</name>
    <dbReference type="NCBI Taxonomy" id="1484332"/>
    <lineage>
        <taxon>Bacteria</taxon>
        <taxon>Pseudomonadati</taxon>
        <taxon>Bacteroidota</taxon>
        <taxon>Flavobacteriia</taxon>
        <taxon>Flavobacteriales</taxon>
        <taxon>Flavobacteriaceae</taxon>
        <taxon>Flavobacterium</taxon>
    </lineage>
</organism>
<proteinExistence type="predicted"/>
<dbReference type="Proteomes" id="UP001255185">
    <property type="component" value="Unassembled WGS sequence"/>
</dbReference>
<evidence type="ECO:0000259" key="1">
    <source>
        <dbReference type="Pfam" id="PF06889"/>
    </source>
</evidence>
<gene>
    <name evidence="2" type="ORF">J2X31_002183</name>
</gene>
<evidence type="ECO:0000313" key="3">
    <source>
        <dbReference type="Proteomes" id="UP001255185"/>
    </source>
</evidence>
<dbReference type="InterPro" id="IPR009677">
    <property type="entry name" value="DUF1266"/>
</dbReference>
<dbReference type="EMBL" id="JAVDVI010000008">
    <property type="protein sequence ID" value="MDR6968168.1"/>
    <property type="molecule type" value="Genomic_DNA"/>
</dbReference>
<evidence type="ECO:0000313" key="2">
    <source>
        <dbReference type="EMBL" id="MDR6968168.1"/>
    </source>
</evidence>
<dbReference type="Pfam" id="PF06889">
    <property type="entry name" value="DUF1266"/>
    <property type="match status" value="1"/>
</dbReference>
<reference evidence="2 3" key="1">
    <citation type="submission" date="2023-07" db="EMBL/GenBank/DDBJ databases">
        <title>Sorghum-associated microbial communities from plants grown in Nebraska, USA.</title>
        <authorList>
            <person name="Schachtman D."/>
        </authorList>
    </citation>
    <scope>NUCLEOTIDE SEQUENCE [LARGE SCALE GENOMIC DNA]</scope>
    <source>
        <strain evidence="2 3">3773</strain>
    </source>
</reference>
<protein>
    <recommendedName>
        <fullName evidence="1">DUF1266 domain-containing protein</fullName>
    </recommendedName>
</protein>
<accession>A0ABU1TR85</accession>
<feature type="domain" description="DUF1266" evidence="1">
    <location>
        <begin position="61"/>
        <end position="160"/>
    </location>
</feature>
<keyword evidence="3" id="KW-1185">Reference proteome</keyword>